<dbReference type="PRINTS" id="PR00605">
    <property type="entry name" value="CYTCHROMECIC"/>
</dbReference>
<dbReference type="PROSITE" id="PS51007">
    <property type="entry name" value="CYTC"/>
    <property type="match status" value="1"/>
</dbReference>
<evidence type="ECO:0000256" key="1">
    <source>
        <dbReference type="ARBA" id="ARBA00022448"/>
    </source>
</evidence>
<evidence type="ECO:0000256" key="6">
    <source>
        <dbReference type="PROSITE-ProRule" id="PRU00433"/>
    </source>
</evidence>
<dbReference type="InterPro" id="IPR008168">
    <property type="entry name" value="Cyt_C_IC"/>
</dbReference>
<dbReference type="InterPro" id="IPR009056">
    <property type="entry name" value="Cyt_c-like_dom"/>
</dbReference>
<evidence type="ECO:0000259" key="8">
    <source>
        <dbReference type="PROSITE" id="PS51007"/>
    </source>
</evidence>
<proteinExistence type="predicted"/>
<sequence>MSRPVQSRQSENADPHEQYNPVPRVVILVILALLAWAVYYIVSAQPNSSPRLGDQRPLAVLAPALGSASADGKQLYANACVACHQASGQGLPGVFPPLADSEWVKGEPKVLAQLVLHGINGPITVKGQQYQGAMPAFAEQFSDAELAAVFNFIRHEWGNEAETVTPELVAEARAASADRSQPWQGEKELQDWIAAQ</sequence>
<dbReference type="GO" id="GO:0009055">
    <property type="term" value="F:electron transfer activity"/>
    <property type="evidence" value="ECO:0007669"/>
    <property type="project" value="InterPro"/>
</dbReference>
<feature type="transmembrane region" description="Helical" evidence="7">
    <location>
        <begin position="21"/>
        <end position="42"/>
    </location>
</feature>
<keyword evidence="3 6" id="KW-0479">Metal-binding</keyword>
<organism evidence="9 10">
    <name type="scientific">Alcaligenes faecalis</name>
    <dbReference type="NCBI Taxonomy" id="511"/>
    <lineage>
        <taxon>Bacteria</taxon>
        <taxon>Pseudomonadati</taxon>
        <taxon>Pseudomonadota</taxon>
        <taxon>Betaproteobacteria</taxon>
        <taxon>Burkholderiales</taxon>
        <taxon>Alcaligenaceae</taxon>
        <taxon>Alcaligenes</taxon>
    </lineage>
</organism>
<dbReference type="Gene3D" id="1.10.760.10">
    <property type="entry name" value="Cytochrome c-like domain"/>
    <property type="match status" value="1"/>
</dbReference>
<dbReference type="GO" id="GO:0005506">
    <property type="term" value="F:iron ion binding"/>
    <property type="evidence" value="ECO:0007669"/>
    <property type="project" value="InterPro"/>
</dbReference>
<dbReference type="Proteomes" id="UP000245216">
    <property type="component" value="Unassembled WGS sequence"/>
</dbReference>
<evidence type="ECO:0000313" key="10">
    <source>
        <dbReference type="Proteomes" id="UP000245216"/>
    </source>
</evidence>
<keyword evidence="2 6" id="KW-0349">Heme</keyword>
<keyword evidence="7" id="KW-0472">Membrane</keyword>
<dbReference type="STRING" id="511.UZ73_04505"/>
<keyword evidence="4" id="KW-0249">Electron transport</keyword>
<dbReference type="GO" id="GO:0020037">
    <property type="term" value="F:heme binding"/>
    <property type="evidence" value="ECO:0007669"/>
    <property type="project" value="InterPro"/>
</dbReference>
<protein>
    <submittedName>
        <fullName evidence="9">Cytochrome C oxidase Cbb3</fullName>
    </submittedName>
</protein>
<feature type="domain" description="Cytochrome c" evidence="8">
    <location>
        <begin position="67"/>
        <end position="157"/>
    </location>
</feature>
<evidence type="ECO:0000256" key="5">
    <source>
        <dbReference type="ARBA" id="ARBA00023004"/>
    </source>
</evidence>
<dbReference type="RefSeq" id="WP_109088149.1">
    <property type="nucleotide sequence ID" value="NZ_QEXO01000001.1"/>
</dbReference>
<dbReference type="AlphaFoldDB" id="A0A2U2BML5"/>
<dbReference type="SUPFAM" id="SSF46626">
    <property type="entry name" value="Cytochrome c"/>
    <property type="match status" value="1"/>
</dbReference>
<comment type="caution">
    <text evidence="9">The sequence shown here is derived from an EMBL/GenBank/DDBJ whole genome shotgun (WGS) entry which is preliminary data.</text>
</comment>
<dbReference type="PANTHER" id="PTHR35008">
    <property type="entry name" value="BLL4482 PROTEIN-RELATED"/>
    <property type="match status" value="1"/>
</dbReference>
<reference evidence="9 10" key="1">
    <citation type="submission" date="2018-05" db="EMBL/GenBank/DDBJ databases">
        <title>Genome Sequence of an Efficient Indole-Degrading Bacterium, Alcaligenes sp.YBY.</title>
        <authorList>
            <person name="Yang B."/>
        </authorList>
    </citation>
    <scope>NUCLEOTIDE SEQUENCE [LARGE SCALE GENOMIC DNA]</scope>
    <source>
        <strain evidence="9 10">YBY</strain>
    </source>
</reference>
<keyword evidence="7" id="KW-0812">Transmembrane</keyword>
<dbReference type="InterPro" id="IPR036909">
    <property type="entry name" value="Cyt_c-like_dom_sf"/>
</dbReference>
<keyword evidence="5 6" id="KW-0408">Iron</keyword>
<keyword evidence="1" id="KW-0813">Transport</keyword>
<dbReference type="InterPro" id="IPR051459">
    <property type="entry name" value="Cytochrome_c-type_DH"/>
</dbReference>
<evidence type="ECO:0000256" key="2">
    <source>
        <dbReference type="ARBA" id="ARBA00022617"/>
    </source>
</evidence>
<evidence type="ECO:0000313" key="9">
    <source>
        <dbReference type="EMBL" id="PWE15226.1"/>
    </source>
</evidence>
<reference evidence="9 10" key="2">
    <citation type="submission" date="2018-05" db="EMBL/GenBank/DDBJ databases">
        <authorList>
            <person name="Lanie J.A."/>
            <person name="Ng W.-L."/>
            <person name="Kazmierczak K.M."/>
            <person name="Andrzejewski T.M."/>
            <person name="Davidsen T.M."/>
            <person name="Wayne K.J."/>
            <person name="Tettelin H."/>
            <person name="Glass J.I."/>
            <person name="Rusch D."/>
            <person name="Podicherti R."/>
            <person name="Tsui H.-C.T."/>
            <person name="Winkler M.E."/>
        </authorList>
    </citation>
    <scope>NUCLEOTIDE SEQUENCE [LARGE SCALE GENOMIC DNA]</scope>
    <source>
        <strain evidence="9 10">YBY</strain>
    </source>
</reference>
<keyword evidence="7" id="KW-1133">Transmembrane helix</keyword>
<evidence type="ECO:0000256" key="7">
    <source>
        <dbReference type="SAM" id="Phobius"/>
    </source>
</evidence>
<accession>A0A2U2BML5</accession>
<evidence type="ECO:0000256" key="4">
    <source>
        <dbReference type="ARBA" id="ARBA00022982"/>
    </source>
</evidence>
<name>A0A2U2BML5_ALCFA</name>
<evidence type="ECO:0000256" key="3">
    <source>
        <dbReference type="ARBA" id="ARBA00022723"/>
    </source>
</evidence>
<dbReference type="PANTHER" id="PTHR35008:SF8">
    <property type="entry name" value="ALCOHOL DEHYDROGENASE CYTOCHROME C SUBUNIT"/>
    <property type="match status" value="1"/>
</dbReference>
<dbReference type="Pfam" id="PF00034">
    <property type="entry name" value="Cytochrom_C"/>
    <property type="match status" value="1"/>
</dbReference>
<gene>
    <name evidence="9" type="ORF">DF183_00350</name>
</gene>
<dbReference type="EMBL" id="QEXO01000001">
    <property type="protein sequence ID" value="PWE15226.1"/>
    <property type="molecule type" value="Genomic_DNA"/>
</dbReference>